<protein>
    <recommendedName>
        <fullName evidence="10">Small ribosomal subunit biogenesis GTPase RsgA</fullName>
        <ecNumber evidence="10">3.6.1.-</ecNumber>
    </recommendedName>
</protein>
<dbReference type="EMBL" id="JAUSTT010000012">
    <property type="protein sequence ID" value="MDQ0176406.1"/>
    <property type="molecule type" value="Genomic_DNA"/>
</dbReference>
<keyword evidence="3 10" id="KW-0479">Metal-binding</keyword>
<dbReference type="HAMAP" id="MF_01820">
    <property type="entry name" value="GTPase_RsgA"/>
    <property type="match status" value="1"/>
</dbReference>
<comment type="subunit">
    <text evidence="10">Monomer. Associates with 30S ribosomal subunit, binds 16S rRNA.</text>
</comment>
<proteinExistence type="inferred from homology"/>
<sequence length="356" mass="40536">MESKRLMGWDEFFNEHYQVYQEKGLLPGKIIAQQGHCYQVNDEGQVLFAKVAGKFRYDAYLKKHYPVVGDWCVFRKVEHSHEAIIQAVLPRKSSFVRKLPISGGRKMKNGIVEGGTTAEQVIASNIDTCFIISGLDQNFDLRRIERFITLVYNSGCKPVIILNKIDLCDDVESFVHQVRKVAANIPILTISVEHDINMNTLNPYLLPGKTIVFLGSSGVGKSTITNYLLGEAEQRKQSISMATGKGKHTTTSTKLLVDSAGCMIIDTPGLREVQLWGDEEVLEQSFQDIKNIAIECKFHDCQHEKEPGCAVKKAIQNELISEDRLKSYKKQLRELKRLDKKKQQFEKHISRRKRNH</sequence>
<evidence type="ECO:0000259" key="12">
    <source>
        <dbReference type="PROSITE" id="PS50936"/>
    </source>
</evidence>
<dbReference type="SUPFAM" id="SSF50249">
    <property type="entry name" value="Nucleic acid-binding proteins"/>
    <property type="match status" value="1"/>
</dbReference>
<keyword evidence="6 10" id="KW-0378">Hydrolase</keyword>
<dbReference type="PANTHER" id="PTHR32120">
    <property type="entry name" value="SMALL RIBOSOMAL SUBUNIT BIOGENESIS GTPASE RSGA"/>
    <property type="match status" value="1"/>
</dbReference>
<evidence type="ECO:0000256" key="2">
    <source>
        <dbReference type="ARBA" id="ARBA00022517"/>
    </source>
</evidence>
<dbReference type="PROSITE" id="PS50936">
    <property type="entry name" value="ENGC_GTPASE"/>
    <property type="match status" value="1"/>
</dbReference>
<gene>
    <name evidence="10" type="primary">rsgA</name>
    <name evidence="14" type="ORF">J2S08_002250</name>
</gene>
<keyword evidence="1 10" id="KW-0963">Cytoplasm</keyword>
<dbReference type="InterPro" id="IPR010914">
    <property type="entry name" value="RsgA_GTPase_dom"/>
</dbReference>
<dbReference type="CDD" id="cd01854">
    <property type="entry name" value="YjeQ_EngC"/>
    <property type="match status" value="1"/>
</dbReference>
<feature type="binding site" evidence="10">
    <location>
        <position position="301"/>
    </location>
    <ligand>
        <name>Zn(2+)</name>
        <dbReference type="ChEBI" id="CHEBI:29105"/>
    </ligand>
</feature>
<feature type="domain" description="EngC GTPase" evidence="12">
    <location>
        <begin position="124"/>
        <end position="271"/>
    </location>
</feature>
<dbReference type="PANTHER" id="PTHR32120:SF10">
    <property type="entry name" value="SMALL RIBOSOMAL SUBUNIT BIOGENESIS GTPASE RSGA"/>
    <property type="match status" value="1"/>
</dbReference>
<feature type="binding site" evidence="10">
    <location>
        <position position="296"/>
    </location>
    <ligand>
        <name>Zn(2+)</name>
        <dbReference type="ChEBI" id="CHEBI:29105"/>
    </ligand>
</feature>
<dbReference type="GO" id="GO:0016787">
    <property type="term" value="F:hydrolase activity"/>
    <property type="evidence" value="ECO:0007669"/>
    <property type="project" value="UniProtKB-KW"/>
</dbReference>
<evidence type="ECO:0000256" key="9">
    <source>
        <dbReference type="ARBA" id="ARBA00023134"/>
    </source>
</evidence>
<keyword evidence="11" id="KW-0175">Coiled coil</keyword>
<dbReference type="Gene3D" id="2.40.50.140">
    <property type="entry name" value="Nucleic acid-binding proteins"/>
    <property type="match status" value="1"/>
</dbReference>
<organism evidence="14 15">
    <name type="scientific">Bacillus chungangensis</name>
    <dbReference type="NCBI Taxonomy" id="587633"/>
    <lineage>
        <taxon>Bacteria</taxon>
        <taxon>Bacillati</taxon>
        <taxon>Bacillota</taxon>
        <taxon>Bacilli</taxon>
        <taxon>Bacillales</taxon>
        <taxon>Bacillaceae</taxon>
        <taxon>Bacillus</taxon>
    </lineage>
</organism>
<feature type="coiled-coil region" evidence="11">
    <location>
        <begin position="328"/>
        <end position="355"/>
    </location>
</feature>
<keyword evidence="7 10" id="KW-0862">Zinc</keyword>
<dbReference type="SUPFAM" id="SSF52540">
    <property type="entry name" value="P-loop containing nucleoside triphosphate hydrolases"/>
    <property type="match status" value="1"/>
</dbReference>
<dbReference type="Gene3D" id="3.40.50.300">
    <property type="entry name" value="P-loop containing nucleotide triphosphate hydrolases"/>
    <property type="match status" value="1"/>
</dbReference>
<accession>A0ABT9WSZ4</accession>
<evidence type="ECO:0000259" key="13">
    <source>
        <dbReference type="PROSITE" id="PS51721"/>
    </source>
</evidence>
<keyword evidence="2 10" id="KW-0690">Ribosome biogenesis</keyword>
<evidence type="ECO:0000313" key="14">
    <source>
        <dbReference type="EMBL" id="MDQ0176406.1"/>
    </source>
</evidence>
<evidence type="ECO:0000313" key="15">
    <source>
        <dbReference type="Proteomes" id="UP001223586"/>
    </source>
</evidence>
<evidence type="ECO:0000256" key="4">
    <source>
        <dbReference type="ARBA" id="ARBA00022730"/>
    </source>
</evidence>
<evidence type="ECO:0000256" key="10">
    <source>
        <dbReference type="HAMAP-Rule" id="MF_01820"/>
    </source>
</evidence>
<comment type="subcellular location">
    <subcellularLocation>
        <location evidence="10">Cytoplasm</location>
    </subcellularLocation>
</comment>
<comment type="cofactor">
    <cofactor evidence="10">
        <name>Zn(2+)</name>
        <dbReference type="ChEBI" id="CHEBI:29105"/>
    </cofactor>
    <text evidence="10">Binds 1 zinc ion per subunit.</text>
</comment>
<dbReference type="PROSITE" id="PS51721">
    <property type="entry name" value="G_CP"/>
    <property type="match status" value="1"/>
</dbReference>
<dbReference type="InterPro" id="IPR031944">
    <property type="entry name" value="RsgA_N"/>
</dbReference>
<dbReference type="RefSeq" id="WP_307229536.1">
    <property type="nucleotide sequence ID" value="NZ_JAUSTT010000012.1"/>
</dbReference>
<feature type="domain" description="CP-type G" evidence="13">
    <location>
        <begin position="118"/>
        <end position="273"/>
    </location>
</feature>
<name>A0ABT9WSZ4_9BACI</name>
<dbReference type="EC" id="3.6.1.-" evidence="10"/>
<dbReference type="Pfam" id="PF16745">
    <property type="entry name" value="RsgA_N"/>
    <property type="match status" value="1"/>
</dbReference>
<evidence type="ECO:0000256" key="3">
    <source>
        <dbReference type="ARBA" id="ARBA00022723"/>
    </source>
</evidence>
<dbReference type="Proteomes" id="UP001223586">
    <property type="component" value="Unassembled WGS sequence"/>
</dbReference>
<dbReference type="InterPro" id="IPR004881">
    <property type="entry name" value="Ribosome_biogen_GTPase_RsgA"/>
</dbReference>
<dbReference type="InterPro" id="IPR030378">
    <property type="entry name" value="G_CP_dom"/>
</dbReference>
<keyword evidence="8 10" id="KW-0694">RNA-binding</keyword>
<evidence type="ECO:0000256" key="7">
    <source>
        <dbReference type="ARBA" id="ARBA00022833"/>
    </source>
</evidence>
<feature type="binding site" evidence="10">
    <location>
        <begin position="163"/>
        <end position="166"/>
    </location>
    <ligand>
        <name>GTP</name>
        <dbReference type="ChEBI" id="CHEBI:37565"/>
    </ligand>
</feature>
<keyword evidence="15" id="KW-1185">Reference proteome</keyword>
<evidence type="ECO:0000256" key="5">
    <source>
        <dbReference type="ARBA" id="ARBA00022741"/>
    </source>
</evidence>
<dbReference type="Pfam" id="PF03193">
    <property type="entry name" value="RsgA_GTPase"/>
    <property type="match status" value="1"/>
</dbReference>
<feature type="binding site" evidence="10">
    <location>
        <position position="303"/>
    </location>
    <ligand>
        <name>Zn(2+)</name>
        <dbReference type="ChEBI" id="CHEBI:29105"/>
    </ligand>
</feature>
<dbReference type="InterPro" id="IPR012340">
    <property type="entry name" value="NA-bd_OB-fold"/>
</dbReference>
<dbReference type="NCBIfam" id="TIGR00157">
    <property type="entry name" value="ribosome small subunit-dependent GTPase A"/>
    <property type="match status" value="1"/>
</dbReference>
<comment type="caution">
    <text evidence="14">The sequence shown here is derived from an EMBL/GenBank/DDBJ whole genome shotgun (WGS) entry which is preliminary data.</text>
</comment>
<keyword evidence="5 10" id="KW-0547">Nucleotide-binding</keyword>
<reference evidence="14 15" key="1">
    <citation type="submission" date="2023-07" db="EMBL/GenBank/DDBJ databases">
        <title>Genomic Encyclopedia of Type Strains, Phase IV (KMG-IV): sequencing the most valuable type-strain genomes for metagenomic binning, comparative biology and taxonomic classification.</title>
        <authorList>
            <person name="Goeker M."/>
        </authorList>
    </citation>
    <scope>NUCLEOTIDE SEQUENCE [LARGE SCALE GENOMIC DNA]</scope>
    <source>
        <strain evidence="14 15">DSM 23837</strain>
    </source>
</reference>
<comment type="function">
    <text evidence="10">One of several proteins that assist in the late maturation steps of the functional core of the 30S ribosomal subunit. Helps release RbfA from mature subunits. May play a role in the assembly of ribosomal proteins into the subunit. Circularly permuted GTPase that catalyzes slow GTP hydrolysis, GTPase activity is stimulated by the 30S ribosomal subunit.</text>
</comment>
<evidence type="ECO:0000256" key="6">
    <source>
        <dbReference type="ARBA" id="ARBA00022801"/>
    </source>
</evidence>
<evidence type="ECO:0000256" key="11">
    <source>
        <dbReference type="SAM" id="Coils"/>
    </source>
</evidence>
<evidence type="ECO:0000256" key="8">
    <source>
        <dbReference type="ARBA" id="ARBA00022884"/>
    </source>
</evidence>
<dbReference type="Gene3D" id="1.10.40.50">
    <property type="entry name" value="Probable gtpase engc, domain 3"/>
    <property type="match status" value="1"/>
</dbReference>
<keyword evidence="4 10" id="KW-0699">rRNA-binding</keyword>
<feature type="binding site" evidence="10">
    <location>
        <position position="309"/>
    </location>
    <ligand>
        <name>Zn(2+)</name>
        <dbReference type="ChEBI" id="CHEBI:29105"/>
    </ligand>
</feature>
<evidence type="ECO:0000256" key="1">
    <source>
        <dbReference type="ARBA" id="ARBA00022490"/>
    </source>
</evidence>
<comment type="similarity">
    <text evidence="10">Belongs to the TRAFAC class YlqF/YawG GTPase family. RsgA subfamily.</text>
</comment>
<feature type="binding site" evidence="10">
    <location>
        <begin position="215"/>
        <end position="223"/>
    </location>
    <ligand>
        <name>GTP</name>
        <dbReference type="ChEBI" id="CHEBI:37565"/>
    </ligand>
</feature>
<keyword evidence="9 10" id="KW-0342">GTP-binding</keyword>
<dbReference type="InterPro" id="IPR027417">
    <property type="entry name" value="P-loop_NTPase"/>
</dbReference>